<evidence type="ECO:0000256" key="1">
    <source>
        <dbReference type="SAM" id="SignalP"/>
    </source>
</evidence>
<comment type="caution">
    <text evidence="3">The sequence shown here is derived from an EMBL/GenBank/DDBJ whole genome shotgun (WGS) entry which is preliminary data.</text>
</comment>
<dbReference type="Pfam" id="PF18962">
    <property type="entry name" value="Por_Secre_tail"/>
    <property type="match status" value="1"/>
</dbReference>
<accession>A0ABW0C264</accession>
<protein>
    <submittedName>
        <fullName evidence="3">FG-GAP-like repeat-containing protein</fullName>
    </submittedName>
</protein>
<dbReference type="InterPro" id="IPR026444">
    <property type="entry name" value="Secre_tail"/>
</dbReference>
<dbReference type="RefSeq" id="WP_377917266.1">
    <property type="nucleotide sequence ID" value="NZ_JBHSKS010000018.1"/>
</dbReference>
<feature type="signal peptide" evidence="1">
    <location>
        <begin position="1"/>
        <end position="20"/>
    </location>
</feature>
<evidence type="ECO:0000313" key="4">
    <source>
        <dbReference type="Proteomes" id="UP001596163"/>
    </source>
</evidence>
<sequence length="694" mass="77364">MQKFLVLIFLLIASPAFTQAIFEWDQGKSVQVNGETVPIGFSQGINSAQIQTIDLTGDGVEEWVVWDINSRQLQVFEQKGENFSLRPELSYFFPLEISGFLVLADFDRDGKKDLFTSTPLGIRAFRNTSSGTQVAWTLAQNFLRLDGANNIPANNLDTPLLQDVDGDGDLDLVIFNFAVGDFLEFYRNTSVERKGTPDIDGFAFPVRHWGNFEFCACAQISFGQTCDGRLLNSGNLQDENARIQHAGGHSILYRDFTGDGIPDLLLGRDECNTLYFLPNLGTSVNPRFSTFSTQVPGYGSLPQFPRFHVGRMIGDELIVSLNTNETAATFRIDFANSVVKLERNTGVIRPILQDQLFDLGENVRPYFKGNVFAGELWLTANVKNENAVQGHAYRLSYSGDRFELLNEDYLSLSALNLLEVQLIEYGSVKNQSYLLASGVRATNGVPNQVLLRGQGQNWNDFQLVGLTLRVGDQLTFFPYQGKDQLLIAAQNGSLTLYEVDLEARTATLKTANFLGYQDNPANRNLSVAVRIQDKPDLYSVDQTGRIFLAKDMMNSDVREEVLVKIGEQNLPFRLGRNTWISVVNPGFDENVDLILGSRGGGITYLKSVKSDSPTDRELLVKLYPNPTSGPFKVVSNTPAKARLITSLGQILLDEIQIPANREIEIQAQALQPGVYFLQLETEDRKVVVKKVLVR</sequence>
<organism evidence="3 4">
    <name type="scientific">Algoriphagus aquatilis</name>
    <dbReference type="NCBI Taxonomy" id="490186"/>
    <lineage>
        <taxon>Bacteria</taxon>
        <taxon>Pseudomonadati</taxon>
        <taxon>Bacteroidota</taxon>
        <taxon>Cytophagia</taxon>
        <taxon>Cytophagales</taxon>
        <taxon>Cyclobacteriaceae</taxon>
        <taxon>Algoriphagus</taxon>
    </lineage>
</organism>
<dbReference type="NCBIfam" id="TIGR04183">
    <property type="entry name" value="Por_Secre_tail"/>
    <property type="match status" value="1"/>
</dbReference>
<gene>
    <name evidence="3" type="ORF">ACFPIK_16505</name>
</gene>
<evidence type="ECO:0000259" key="2">
    <source>
        <dbReference type="Pfam" id="PF18962"/>
    </source>
</evidence>
<dbReference type="SUPFAM" id="SSF69318">
    <property type="entry name" value="Integrin alpha N-terminal domain"/>
    <property type="match status" value="1"/>
</dbReference>
<reference evidence="4" key="1">
    <citation type="journal article" date="2019" name="Int. J. Syst. Evol. Microbiol.">
        <title>The Global Catalogue of Microorganisms (GCM) 10K type strain sequencing project: providing services to taxonomists for standard genome sequencing and annotation.</title>
        <authorList>
            <consortium name="The Broad Institute Genomics Platform"/>
            <consortium name="The Broad Institute Genome Sequencing Center for Infectious Disease"/>
            <person name="Wu L."/>
            <person name="Ma J."/>
        </authorList>
    </citation>
    <scope>NUCLEOTIDE SEQUENCE [LARGE SCALE GENOMIC DNA]</scope>
    <source>
        <strain evidence="4">CGMCC 1.7030</strain>
    </source>
</reference>
<dbReference type="EMBL" id="JBHSKS010000018">
    <property type="protein sequence ID" value="MFC5193375.1"/>
    <property type="molecule type" value="Genomic_DNA"/>
</dbReference>
<name>A0ABW0C264_9BACT</name>
<proteinExistence type="predicted"/>
<feature type="domain" description="Secretion system C-terminal sorting" evidence="2">
    <location>
        <begin position="622"/>
        <end position="693"/>
    </location>
</feature>
<keyword evidence="4" id="KW-1185">Reference proteome</keyword>
<dbReference type="InterPro" id="IPR028994">
    <property type="entry name" value="Integrin_alpha_N"/>
</dbReference>
<feature type="chain" id="PRO_5046792303" evidence="1">
    <location>
        <begin position="21"/>
        <end position="694"/>
    </location>
</feature>
<keyword evidence="1" id="KW-0732">Signal</keyword>
<dbReference type="Proteomes" id="UP001596163">
    <property type="component" value="Unassembled WGS sequence"/>
</dbReference>
<evidence type="ECO:0000313" key="3">
    <source>
        <dbReference type="EMBL" id="MFC5193375.1"/>
    </source>
</evidence>